<dbReference type="SUPFAM" id="SSF52540">
    <property type="entry name" value="P-loop containing nucleoside triphosphate hydrolases"/>
    <property type="match status" value="1"/>
</dbReference>
<feature type="domain" description="ATPase AAA-type core" evidence="1">
    <location>
        <begin position="47"/>
        <end position="359"/>
    </location>
</feature>
<dbReference type="InterPro" id="IPR003959">
    <property type="entry name" value="ATPase_AAA_core"/>
</dbReference>
<keyword evidence="3" id="KW-1185">Reference proteome</keyword>
<dbReference type="GO" id="GO:0016887">
    <property type="term" value="F:ATP hydrolysis activity"/>
    <property type="evidence" value="ECO:0007669"/>
    <property type="project" value="InterPro"/>
</dbReference>
<reference evidence="2 3" key="1">
    <citation type="journal article" date="2017" name="Chemistry">
        <title>Isolation, Biosynthesis and Chemical Modifications of Rubterolones A-F: Rare Tropolone Alkaloids from Actinomadura sp. 5-2.</title>
        <authorList>
            <person name="Guo H."/>
            <person name="Benndorf R."/>
            <person name="Leichnitz D."/>
            <person name="Klassen J.L."/>
            <person name="Vollmers J."/>
            <person name="Gorls H."/>
            <person name="Steinacker M."/>
            <person name="Weigel C."/>
            <person name="Dahse H.M."/>
            <person name="Kaster A.K."/>
            <person name="de Beer Z.W."/>
            <person name="Poulsen M."/>
            <person name="Beemelmanns C."/>
        </authorList>
    </citation>
    <scope>NUCLEOTIDE SEQUENCE [LARGE SCALE GENOMIC DNA]</scope>
    <source>
        <strain evidence="2 3">5-2</strain>
    </source>
</reference>
<evidence type="ECO:0000259" key="1">
    <source>
        <dbReference type="Pfam" id="PF13304"/>
    </source>
</evidence>
<dbReference type="AlphaFoldDB" id="A0A2P4URN6"/>
<comment type="caution">
    <text evidence="2">The sequence shown here is derived from an EMBL/GenBank/DDBJ whole genome shotgun (WGS) entry which is preliminary data.</text>
</comment>
<dbReference type="EMBL" id="MTBP01000001">
    <property type="protein sequence ID" value="POM27674.1"/>
    <property type="molecule type" value="Genomic_DNA"/>
</dbReference>
<accession>A0A2P4URN6</accession>
<gene>
    <name evidence="2" type="ORF">BTM25_20920</name>
</gene>
<dbReference type="PANTHER" id="PTHR40396:SF1">
    <property type="entry name" value="ATPASE AAA-TYPE CORE DOMAIN-CONTAINING PROTEIN"/>
    <property type="match status" value="1"/>
</dbReference>
<dbReference type="Pfam" id="PF13304">
    <property type="entry name" value="AAA_21"/>
    <property type="match status" value="1"/>
</dbReference>
<dbReference type="Gene3D" id="3.40.50.300">
    <property type="entry name" value="P-loop containing nucleotide triphosphate hydrolases"/>
    <property type="match status" value="1"/>
</dbReference>
<proteinExistence type="predicted"/>
<dbReference type="PANTHER" id="PTHR40396">
    <property type="entry name" value="ATPASE-LIKE PROTEIN"/>
    <property type="match status" value="1"/>
</dbReference>
<name>A0A2P4URN6_9ACTN</name>
<sequence>MLLRFAATNHASMRDRQELSMVAIDNHPDLALGKIPQTENMSALPVVGIFGPNASGKSNTVDALAYMRWCVVTSHQKWLPDKPISRRPFLLDGEVSERPSEYEADFIVSGVRYNYGFVCSDEEIIEEWLFSYPERRRRTLYVRKSGSPISFGSTLVGPKKLVEKSVRRNSLFLSAAAANNFEALQPVYRWFDRIRYASSSNEKQRLDFTLHYMERHDRGAVIDLLSFADLGVVDMSVSKPEVTPEMIDRFKAMLDMLGVDEGEVDPENYLTPDIEVKHKTSDGIKGLPFGHESTGTRTWLSLTGPILQSLKQGRILVVDELDARLHSTLSAELVRLFQDPITNKNGAQLIFNSHDTTLLGKNAPCRLRRDQVWFAEKDDDGATHLFPLTDYRVREGIDNVQRGYLRGRYGAVPFFDDTLLISAFAEREETDGTRH</sequence>
<dbReference type="GO" id="GO:0005524">
    <property type="term" value="F:ATP binding"/>
    <property type="evidence" value="ECO:0007669"/>
    <property type="project" value="InterPro"/>
</dbReference>
<evidence type="ECO:0000313" key="2">
    <source>
        <dbReference type="EMBL" id="POM27674.1"/>
    </source>
</evidence>
<dbReference type="InterPro" id="IPR027417">
    <property type="entry name" value="P-loop_NTPase"/>
</dbReference>
<dbReference type="Proteomes" id="UP000242367">
    <property type="component" value="Unassembled WGS sequence"/>
</dbReference>
<organism evidence="2 3">
    <name type="scientific">Actinomadura rubteroloni</name>
    <dbReference type="NCBI Taxonomy" id="1926885"/>
    <lineage>
        <taxon>Bacteria</taxon>
        <taxon>Bacillati</taxon>
        <taxon>Actinomycetota</taxon>
        <taxon>Actinomycetes</taxon>
        <taxon>Streptosporangiales</taxon>
        <taxon>Thermomonosporaceae</taxon>
        <taxon>Actinomadura</taxon>
    </lineage>
</organism>
<protein>
    <recommendedName>
        <fullName evidence="1">ATPase AAA-type core domain-containing protein</fullName>
    </recommendedName>
</protein>
<evidence type="ECO:0000313" key="3">
    <source>
        <dbReference type="Proteomes" id="UP000242367"/>
    </source>
</evidence>